<dbReference type="NCBIfam" id="NF002537">
    <property type="entry name" value="PRK02090.1"/>
    <property type="match status" value="1"/>
</dbReference>
<dbReference type="InterPro" id="IPR014729">
    <property type="entry name" value="Rossmann-like_a/b/a_fold"/>
</dbReference>
<comment type="pathway">
    <text evidence="3 4">Sulfur metabolism; hydrogen sulfide biosynthesis; sulfite from sulfate.</text>
</comment>
<feature type="binding site" evidence="4">
    <location>
        <position position="206"/>
    </location>
    <ligand>
        <name>[4Fe-4S] cluster</name>
        <dbReference type="ChEBI" id="CHEBI:49883"/>
    </ligand>
</feature>
<dbReference type="GO" id="GO:0005737">
    <property type="term" value="C:cytoplasm"/>
    <property type="evidence" value="ECO:0007669"/>
    <property type="project" value="UniProtKB-SubCell"/>
</dbReference>
<dbReference type="InterPro" id="IPR004511">
    <property type="entry name" value="PAPS/APS_Rdtase"/>
</dbReference>
<evidence type="ECO:0000313" key="7">
    <source>
        <dbReference type="Proteomes" id="UP000249185"/>
    </source>
</evidence>
<comment type="similarity">
    <text evidence="1 4">Belongs to the PAPS reductase family. CysH subfamily.</text>
</comment>
<dbReference type="PIRSF" id="PIRSF000857">
    <property type="entry name" value="PAPS_reductase"/>
    <property type="match status" value="1"/>
</dbReference>
<dbReference type="AlphaFoldDB" id="A0A2W5N792"/>
<evidence type="ECO:0000256" key="2">
    <source>
        <dbReference type="ARBA" id="ARBA00023002"/>
    </source>
</evidence>
<comment type="subcellular location">
    <subcellularLocation>
        <location evidence="4">Cytoplasm</location>
    </subcellularLocation>
</comment>
<accession>A0A2W5N792</accession>
<feature type="binding site" evidence="4">
    <location>
        <position position="125"/>
    </location>
    <ligand>
        <name>[4Fe-4S] cluster</name>
        <dbReference type="ChEBI" id="CHEBI:49883"/>
    </ligand>
</feature>
<dbReference type="Proteomes" id="UP000249185">
    <property type="component" value="Unassembled WGS sequence"/>
</dbReference>
<comment type="caution">
    <text evidence="6">The sequence shown here is derived from an EMBL/GenBank/DDBJ whole genome shotgun (WGS) entry which is preliminary data.</text>
</comment>
<dbReference type="GO" id="GO:0070814">
    <property type="term" value="P:hydrogen sulfide biosynthetic process"/>
    <property type="evidence" value="ECO:0007669"/>
    <property type="project" value="UniProtKB-UniRule"/>
</dbReference>
<dbReference type="NCBIfam" id="TIGR00434">
    <property type="entry name" value="cysH"/>
    <property type="match status" value="1"/>
</dbReference>
<comment type="function">
    <text evidence="4">Catalyzes the formation of sulfite from adenosine 5'-phosphosulfate (APS) using thioredoxin as an electron donor.</text>
</comment>
<dbReference type="GO" id="GO:0019379">
    <property type="term" value="P:sulfate assimilation, phosphoadenylyl sulfate reduction by phosphoadenylyl-sulfate reductase (thioredoxin)"/>
    <property type="evidence" value="ECO:0007669"/>
    <property type="project" value="UniProtKB-UniRule"/>
</dbReference>
<dbReference type="GO" id="GO:0051539">
    <property type="term" value="F:4 iron, 4 sulfur cluster binding"/>
    <property type="evidence" value="ECO:0007669"/>
    <property type="project" value="UniProtKB-UniRule"/>
</dbReference>
<dbReference type="SUPFAM" id="SSF52402">
    <property type="entry name" value="Adenine nucleotide alpha hydrolases-like"/>
    <property type="match status" value="1"/>
</dbReference>
<dbReference type="PANTHER" id="PTHR46509:SF1">
    <property type="entry name" value="PHOSPHOADENOSINE PHOSPHOSULFATE REDUCTASE"/>
    <property type="match status" value="1"/>
</dbReference>
<feature type="binding site" evidence="4">
    <location>
        <position position="209"/>
    </location>
    <ligand>
        <name>[4Fe-4S] cluster</name>
        <dbReference type="ChEBI" id="CHEBI:49883"/>
    </ligand>
</feature>
<dbReference type="InterPro" id="IPR002500">
    <property type="entry name" value="PAPS_reduct_dom"/>
</dbReference>
<dbReference type="Pfam" id="PF01507">
    <property type="entry name" value="PAPS_reduct"/>
    <property type="match status" value="1"/>
</dbReference>
<dbReference type="PANTHER" id="PTHR46509">
    <property type="entry name" value="PHOSPHOADENOSINE PHOSPHOSULFATE REDUCTASE"/>
    <property type="match status" value="1"/>
</dbReference>
<comment type="cofactor">
    <cofactor evidence="4">
        <name>[4Fe-4S] cluster</name>
        <dbReference type="ChEBI" id="CHEBI:49883"/>
    </cofactor>
    <text evidence="4">Binds 1 [4Fe-4S] cluster per subunit.</text>
</comment>
<evidence type="ECO:0000256" key="3">
    <source>
        <dbReference type="ARBA" id="ARBA00024327"/>
    </source>
</evidence>
<keyword evidence="4" id="KW-0411">Iron-sulfur</keyword>
<feature type="active site" description="Nucleophile; cysteine thiosulfonate intermediate" evidence="4">
    <location>
        <position position="232"/>
    </location>
</feature>
<evidence type="ECO:0000313" key="6">
    <source>
        <dbReference type="EMBL" id="PZQ46605.1"/>
    </source>
</evidence>
<dbReference type="GO" id="GO:0004604">
    <property type="term" value="F:phosphoadenylyl-sulfate reductase (thioredoxin) activity"/>
    <property type="evidence" value="ECO:0007669"/>
    <property type="project" value="UniProtKB-UniRule"/>
</dbReference>
<dbReference type="HAMAP" id="MF_00063">
    <property type="entry name" value="CysH"/>
    <property type="match status" value="1"/>
</dbReference>
<dbReference type="GO" id="GO:0046872">
    <property type="term" value="F:metal ion binding"/>
    <property type="evidence" value="ECO:0007669"/>
    <property type="project" value="UniProtKB-KW"/>
</dbReference>
<organism evidence="6 7">
    <name type="scientific">Rhodovulum sulfidophilum</name>
    <name type="common">Rhodobacter sulfidophilus</name>
    <dbReference type="NCBI Taxonomy" id="35806"/>
    <lineage>
        <taxon>Bacteria</taxon>
        <taxon>Pseudomonadati</taxon>
        <taxon>Pseudomonadota</taxon>
        <taxon>Alphaproteobacteria</taxon>
        <taxon>Rhodobacterales</taxon>
        <taxon>Paracoccaceae</taxon>
        <taxon>Rhodovulum</taxon>
    </lineage>
</organism>
<feature type="domain" description="Phosphoadenosine phosphosulphate reductase" evidence="5">
    <location>
        <begin position="44"/>
        <end position="211"/>
    </location>
</feature>
<reference evidence="6 7" key="1">
    <citation type="submission" date="2017-08" db="EMBL/GenBank/DDBJ databases">
        <title>Infants hospitalized years apart are colonized by the same room-sourced microbial strains.</title>
        <authorList>
            <person name="Brooks B."/>
            <person name="Olm M.R."/>
            <person name="Firek B.A."/>
            <person name="Baker R."/>
            <person name="Thomas B.C."/>
            <person name="Morowitz M.J."/>
            <person name="Banfield J.F."/>
        </authorList>
    </citation>
    <scope>NUCLEOTIDE SEQUENCE [LARGE SCALE GENOMIC DNA]</scope>
    <source>
        <strain evidence="6">S2_005_002_R2_34</strain>
    </source>
</reference>
<evidence type="ECO:0000256" key="1">
    <source>
        <dbReference type="ARBA" id="ARBA00009732"/>
    </source>
</evidence>
<dbReference type="EMBL" id="QFPW01000023">
    <property type="protein sequence ID" value="PZQ46605.1"/>
    <property type="molecule type" value="Genomic_DNA"/>
</dbReference>
<protein>
    <recommendedName>
        <fullName evidence="4">Adenosine 5'-phosphosulfate reductase</fullName>
        <shortName evidence="4">APS reductase</shortName>
        <ecNumber evidence="4">1.8.4.10</ecNumber>
    </recommendedName>
    <alternativeName>
        <fullName evidence="4">5'-adenylylsulfate reductase</fullName>
    </alternativeName>
    <alternativeName>
        <fullName evidence="4">Thioredoxin-dependent 5'-adenylylsulfate reductase</fullName>
    </alternativeName>
</protein>
<feature type="binding site" evidence="4">
    <location>
        <position position="126"/>
    </location>
    <ligand>
        <name>[4Fe-4S] cluster</name>
        <dbReference type="ChEBI" id="CHEBI:49883"/>
    </ligand>
</feature>
<name>A0A2W5N792_RHOSU</name>
<keyword evidence="4" id="KW-0963">Cytoplasm</keyword>
<dbReference type="EC" id="1.8.4.10" evidence="4"/>
<evidence type="ECO:0000259" key="5">
    <source>
        <dbReference type="Pfam" id="PF01507"/>
    </source>
</evidence>
<evidence type="ECO:0000256" key="4">
    <source>
        <dbReference type="HAMAP-Rule" id="MF_00063"/>
    </source>
</evidence>
<keyword evidence="2 4" id="KW-0560">Oxidoreductase</keyword>
<gene>
    <name evidence="4" type="primary">cysH</name>
    <name evidence="6" type="ORF">DI556_19890</name>
</gene>
<keyword evidence="4" id="KW-0408">Iron</keyword>
<sequence>MLLDRQIPRALRPVDELERLRTTYEGAWGPEVLQVIRDEYPGQVALVSSFGAEAAVLLHMVAQVDPDLPVLLVDTLMLFQETLDYQKTLSAHLGLRNVQHIRPNPVDLARVDPNGTLHQRDQDSCCDVRKVLPLERALEPYSVLISGRKRYQAATRAKLEVFEADGERLKVNPLAGWSASDLSTYMDVNELPRHPLVAQGYPSIGCAPCTTKVAPGEDPRAGRWRGSDKVECGIHFGADGRILRAS</sequence>
<keyword evidence="4" id="KW-0479">Metal-binding</keyword>
<dbReference type="Gene3D" id="3.40.50.620">
    <property type="entry name" value="HUPs"/>
    <property type="match status" value="1"/>
</dbReference>
<proteinExistence type="inferred from homology"/>
<comment type="catalytic activity">
    <reaction evidence="4">
        <text>[thioredoxin]-disulfide + sulfite + AMP + 2 H(+) = adenosine 5'-phosphosulfate + [thioredoxin]-dithiol</text>
        <dbReference type="Rhea" id="RHEA:21976"/>
        <dbReference type="Rhea" id="RHEA-COMP:10698"/>
        <dbReference type="Rhea" id="RHEA-COMP:10700"/>
        <dbReference type="ChEBI" id="CHEBI:15378"/>
        <dbReference type="ChEBI" id="CHEBI:17359"/>
        <dbReference type="ChEBI" id="CHEBI:29950"/>
        <dbReference type="ChEBI" id="CHEBI:50058"/>
        <dbReference type="ChEBI" id="CHEBI:58243"/>
        <dbReference type="ChEBI" id="CHEBI:456215"/>
        <dbReference type="EC" id="1.8.4.10"/>
    </reaction>
</comment>
<dbReference type="GO" id="GO:0043866">
    <property type="term" value="F:adenylyl-sulfate reductase (thioredoxin) activity"/>
    <property type="evidence" value="ECO:0007669"/>
    <property type="project" value="UniProtKB-EC"/>
</dbReference>